<keyword evidence="4" id="KW-0297">G-protein coupled receptor</keyword>
<keyword evidence="7" id="KW-0807">Transducer</keyword>
<evidence type="ECO:0000256" key="5">
    <source>
        <dbReference type="ARBA" id="ARBA00023136"/>
    </source>
</evidence>
<dbReference type="InterPro" id="IPR017452">
    <property type="entry name" value="GPCR_Rhodpsn_7TM"/>
</dbReference>
<reference evidence="10 11" key="1">
    <citation type="submission" date="2024-11" db="EMBL/GenBank/DDBJ databases">
        <title>Adaptive evolution of stress response genes in parasites aligns with host niche diversity.</title>
        <authorList>
            <person name="Hahn C."/>
            <person name="Resl P."/>
        </authorList>
    </citation>
    <scope>NUCLEOTIDE SEQUENCE [LARGE SCALE GENOMIC DNA]</scope>
    <source>
        <strain evidence="10">EGGRZ-B1_66</strain>
        <tissue evidence="10">Body</tissue>
    </source>
</reference>
<evidence type="ECO:0000256" key="6">
    <source>
        <dbReference type="ARBA" id="ARBA00023170"/>
    </source>
</evidence>
<evidence type="ECO:0000256" key="2">
    <source>
        <dbReference type="ARBA" id="ARBA00022692"/>
    </source>
</evidence>
<evidence type="ECO:0000259" key="9">
    <source>
        <dbReference type="PROSITE" id="PS50262"/>
    </source>
</evidence>
<comment type="caution">
    <text evidence="10">The sequence shown here is derived from an EMBL/GenBank/DDBJ whole genome shotgun (WGS) entry which is preliminary data.</text>
</comment>
<dbReference type="SUPFAM" id="SSF81321">
    <property type="entry name" value="Family A G protein-coupled receptor-like"/>
    <property type="match status" value="1"/>
</dbReference>
<dbReference type="GO" id="GO:0004930">
    <property type="term" value="F:G protein-coupled receptor activity"/>
    <property type="evidence" value="ECO:0007669"/>
    <property type="project" value="UniProtKB-KW"/>
</dbReference>
<keyword evidence="5 8" id="KW-0472">Membrane</keyword>
<keyword evidence="6" id="KW-0675">Receptor</keyword>
<dbReference type="AlphaFoldDB" id="A0ABD2PS69"/>
<dbReference type="InterPro" id="IPR050125">
    <property type="entry name" value="GPCR_opsins"/>
</dbReference>
<feature type="transmembrane region" description="Helical" evidence="8">
    <location>
        <begin position="183"/>
        <end position="203"/>
    </location>
</feature>
<evidence type="ECO:0000256" key="4">
    <source>
        <dbReference type="ARBA" id="ARBA00023040"/>
    </source>
</evidence>
<dbReference type="Gene3D" id="1.20.1070.10">
    <property type="entry name" value="Rhodopsin 7-helix transmembrane proteins"/>
    <property type="match status" value="1"/>
</dbReference>
<evidence type="ECO:0000313" key="10">
    <source>
        <dbReference type="EMBL" id="KAL3310045.1"/>
    </source>
</evidence>
<keyword evidence="3 8" id="KW-1133">Transmembrane helix</keyword>
<dbReference type="PRINTS" id="PR00237">
    <property type="entry name" value="GPCRRHODOPSN"/>
</dbReference>
<proteinExistence type="predicted"/>
<dbReference type="GO" id="GO:0016020">
    <property type="term" value="C:membrane"/>
    <property type="evidence" value="ECO:0007669"/>
    <property type="project" value="UniProtKB-SubCell"/>
</dbReference>
<dbReference type="PANTHER" id="PTHR24240">
    <property type="entry name" value="OPSIN"/>
    <property type="match status" value="1"/>
</dbReference>
<gene>
    <name evidence="10" type="ORF">Ciccas_011396</name>
</gene>
<feature type="domain" description="G-protein coupled receptors family 1 profile" evidence="9">
    <location>
        <begin position="1"/>
        <end position="200"/>
    </location>
</feature>
<name>A0ABD2PS69_9PLAT</name>
<feature type="transmembrane region" description="Helical" evidence="8">
    <location>
        <begin position="63"/>
        <end position="91"/>
    </location>
</feature>
<comment type="subcellular location">
    <subcellularLocation>
        <location evidence="1">Membrane</location>
        <topology evidence="1">Multi-pass membrane protein</topology>
    </subcellularLocation>
</comment>
<dbReference type="Pfam" id="PF00001">
    <property type="entry name" value="7tm_1"/>
    <property type="match status" value="1"/>
</dbReference>
<dbReference type="EMBL" id="JBJKFK010003295">
    <property type="protein sequence ID" value="KAL3310045.1"/>
    <property type="molecule type" value="Genomic_DNA"/>
</dbReference>
<protein>
    <recommendedName>
        <fullName evidence="9">G-protein coupled receptors family 1 profile domain-containing protein</fullName>
    </recommendedName>
</protein>
<sequence length="220" mass="24867">MGIVSSIVEEFCFNEGRYRIAVVFTWLYALVIALPPLSGFSSYTYEPFATSCTINWFSEDSADVLYCLLGIFMTFCVHLPIIVACYGAIICRERRVAKAARKHINTTPNGDAPALANGQPKLQETDLDNPKLNIDTVPQRRDMSVVLTLAYVFAWLPYSWMYLMVLTGRLKEPLDSHEMIMSSMPVLCAKSSTMVTPLLYAIFNIQVRRVIVDTFKRPTN</sequence>
<keyword evidence="11" id="KW-1185">Reference proteome</keyword>
<dbReference type="PROSITE" id="PS50262">
    <property type="entry name" value="G_PROTEIN_RECEP_F1_2"/>
    <property type="match status" value="1"/>
</dbReference>
<feature type="transmembrane region" description="Helical" evidence="8">
    <location>
        <begin position="145"/>
        <end position="163"/>
    </location>
</feature>
<dbReference type="InterPro" id="IPR000276">
    <property type="entry name" value="GPCR_Rhodpsn"/>
</dbReference>
<evidence type="ECO:0000313" key="11">
    <source>
        <dbReference type="Proteomes" id="UP001626550"/>
    </source>
</evidence>
<evidence type="ECO:0000256" key="1">
    <source>
        <dbReference type="ARBA" id="ARBA00004141"/>
    </source>
</evidence>
<evidence type="ECO:0000256" key="7">
    <source>
        <dbReference type="ARBA" id="ARBA00023224"/>
    </source>
</evidence>
<evidence type="ECO:0000256" key="3">
    <source>
        <dbReference type="ARBA" id="ARBA00022989"/>
    </source>
</evidence>
<evidence type="ECO:0000256" key="8">
    <source>
        <dbReference type="SAM" id="Phobius"/>
    </source>
</evidence>
<organism evidence="10 11">
    <name type="scientific">Cichlidogyrus casuarinus</name>
    <dbReference type="NCBI Taxonomy" id="1844966"/>
    <lineage>
        <taxon>Eukaryota</taxon>
        <taxon>Metazoa</taxon>
        <taxon>Spiralia</taxon>
        <taxon>Lophotrochozoa</taxon>
        <taxon>Platyhelminthes</taxon>
        <taxon>Monogenea</taxon>
        <taxon>Monopisthocotylea</taxon>
        <taxon>Dactylogyridea</taxon>
        <taxon>Ancyrocephalidae</taxon>
        <taxon>Cichlidogyrus</taxon>
    </lineage>
</organism>
<dbReference type="Proteomes" id="UP001626550">
    <property type="component" value="Unassembled WGS sequence"/>
</dbReference>
<keyword evidence="2 8" id="KW-0812">Transmembrane</keyword>
<feature type="transmembrane region" description="Helical" evidence="8">
    <location>
        <begin position="20"/>
        <end position="43"/>
    </location>
</feature>
<accession>A0ABD2PS69</accession>